<name>A0A7X1FTT3_9SPHN</name>
<protein>
    <submittedName>
        <fullName evidence="2">Superoxide dismutase</fullName>
    </submittedName>
</protein>
<evidence type="ECO:0000256" key="1">
    <source>
        <dbReference type="SAM" id="SignalP"/>
    </source>
</evidence>
<gene>
    <name evidence="2" type="ORF">H7F51_12380</name>
</gene>
<dbReference type="EMBL" id="JACLAW010000009">
    <property type="protein sequence ID" value="MBC2666317.1"/>
    <property type="molecule type" value="Genomic_DNA"/>
</dbReference>
<dbReference type="InterPro" id="IPR015943">
    <property type="entry name" value="WD40/YVTN_repeat-like_dom_sf"/>
</dbReference>
<dbReference type="AlphaFoldDB" id="A0A7X1FTT3"/>
<accession>A0A7X1FTT3</accession>
<dbReference type="Gene3D" id="2.130.10.10">
    <property type="entry name" value="YVTN repeat-like/Quinoprotein amine dehydrogenase"/>
    <property type="match status" value="1"/>
</dbReference>
<dbReference type="Proteomes" id="UP000566813">
    <property type="component" value="Unassembled WGS sequence"/>
</dbReference>
<sequence length="320" mass="34026">MNTARLLRIGLCALALSGLAGLAAAEAPAVRQIALPDHIAYPEGVAYDARRGAFYAGSAESGELVRIDATTGRARTIVPPGRIAPTGSTFPSMLGMKVDGKGRLWIAGGFSGLITLVDPASGRLLQQEQVSGAPKTLLNDLVVIGDTAYVTDTFVPILWRMRAGQKPEAWIDLTTTPIGFADGPNLNGITASADGRSLIVVQMNKGKLFHVDIASREVTPIDVGGLDLVGSDGLLLEGNTLYVVQQWSNRIVRLQMEAGLKKASLLSRYGDPSFVYPATVVRYGDSLVTPNSQFNRRDAKASVFPMGLARVPLSLVRRGN</sequence>
<organism evidence="2 3">
    <name type="scientific">Novosphingobium flavum</name>
    <dbReference type="NCBI Taxonomy" id="1778672"/>
    <lineage>
        <taxon>Bacteria</taxon>
        <taxon>Pseudomonadati</taxon>
        <taxon>Pseudomonadota</taxon>
        <taxon>Alphaproteobacteria</taxon>
        <taxon>Sphingomonadales</taxon>
        <taxon>Sphingomonadaceae</taxon>
        <taxon>Novosphingobium</taxon>
    </lineage>
</organism>
<dbReference type="SUPFAM" id="SSF63829">
    <property type="entry name" value="Calcium-dependent phosphotriesterase"/>
    <property type="match status" value="1"/>
</dbReference>
<keyword evidence="3" id="KW-1185">Reference proteome</keyword>
<proteinExistence type="predicted"/>
<comment type="caution">
    <text evidence="2">The sequence shown here is derived from an EMBL/GenBank/DDBJ whole genome shotgun (WGS) entry which is preliminary data.</text>
</comment>
<keyword evidence="1" id="KW-0732">Signal</keyword>
<feature type="signal peptide" evidence="1">
    <location>
        <begin position="1"/>
        <end position="25"/>
    </location>
</feature>
<dbReference type="RefSeq" id="WP_185664623.1">
    <property type="nucleotide sequence ID" value="NZ_JACLAW010000009.1"/>
</dbReference>
<evidence type="ECO:0000313" key="2">
    <source>
        <dbReference type="EMBL" id="MBC2666317.1"/>
    </source>
</evidence>
<evidence type="ECO:0000313" key="3">
    <source>
        <dbReference type="Proteomes" id="UP000566813"/>
    </source>
</evidence>
<feature type="chain" id="PRO_5031383082" evidence="1">
    <location>
        <begin position="26"/>
        <end position="320"/>
    </location>
</feature>
<reference evidence="2 3" key="1">
    <citation type="submission" date="2020-08" db="EMBL/GenBank/DDBJ databases">
        <title>The genome sequence of type strain Novosphingobium flavum NBRC 111647.</title>
        <authorList>
            <person name="Liu Y."/>
        </authorList>
    </citation>
    <scope>NUCLEOTIDE SEQUENCE [LARGE SCALE GENOMIC DNA]</scope>
    <source>
        <strain evidence="2 3">NBRC 111647</strain>
    </source>
</reference>